<dbReference type="EMBL" id="KE162428">
    <property type="protein sequence ID" value="EPQ08195.1"/>
    <property type="molecule type" value="Genomic_DNA"/>
</dbReference>
<dbReference type="InterPro" id="IPR056770">
    <property type="entry name" value="Piezo_THU9_anchor"/>
</dbReference>
<evidence type="ECO:0000259" key="14">
    <source>
        <dbReference type="Pfam" id="PF23188"/>
    </source>
</evidence>
<feature type="transmembrane region" description="Helical" evidence="11">
    <location>
        <begin position="835"/>
        <end position="857"/>
    </location>
</feature>
<dbReference type="eggNOG" id="KOG1893">
    <property type="taxonomic scope" value="Eukaryota"/>
</dbReference>
<feature type="transmembrane region" description="Helical" evidence="11">
    <location>
        <begin position="1052"/>
        <end position="1073"/>
    </location>
</feature>
<dbReference type="InterPro" id="IPR056768">
    <property type="entry name" value="THU_Piezo"/>
</dbReference>
<keyword evidence="4" id="KW-1003">Cell membrane</keyword>
<evidence type="ECO:0000256" key="10">
    <source>
        <dbReference type="SAM" id="MobiDB-lite"/>
    </source>
</evidence>
<keyword evidence="18" id="KW-1185">Reference proteome</keyword>
<evidence type="ECO:0000259" key="16">
    <source>
        <dbReference type="Pfam" id="PF24874"/>
    </source>
</evidence>
<dbReference type="InterPro" id="IPR056769">
    <property type="entry name" value="Piezo_TM1-24"/>
</dbReference>
<feature type="domain" description="Piezo TM1-24" evidence="15">
    <location>
        <begin position="649"/>
        <end position="689"/>
    </location>
</feature>
<dbReference type="Pfam" id="PF12166">
    <property type="entry name" value="Piezo_cap"/>
    <property type="match status" value="1"/>
</dbReference>
<dbReference type="GO" id="GO:0008381">
    <property type="term" value="F:mechanosensitive monoatomic ion channel activity"/>
    <property type="evidence" value="ECO:0007669"/>
    <property type="project" value="InterPro"/>
</dbReference>
<feature type="transmembrane region" description="Helical" evidence="11">
    <location>
        <begin position="1108"/>
        <end position="1126"/>
    </location>
</feature>
<feature type="transmembrane region" description="Helical" evidence="11">
    <location>
        <begin position="1231"/>
        <end position="1250"/>
    </location>
</feature>
<feature type="transmembrane region" description="Helical" evidence="11">
    <location>
        <begin position="186"/>
        <end position="207"/>
    </location>
</feature>
<gene>
    <name evidence="17" type="ORF">D623_10029838</name>
</gene>
<organism evidence="17 18">
    <name type="scientific">Myotis brandtii</name>
    <name type="common">Brandt's bat</name>
    <dbReference type="NCBI Taxonomy" id="109478"/>
    <lineage>
        <taxon>Eukaryota</taxon>
        <taxon>Metazoa</taxon>
        <taxon>Chordata</taxon>
        <taxon>Craniata</taxon>
        <taxon>Vertebrata</taxon>
        <taxon>Euteleostomi</taxon>
        <taxon>Mammalia</taxon>
        <taxon>Eutheria</taxon>
        <taxon>Laurasiatheria</taxon>
        <taxon>Chiroptera</taxon>
        <taxon>Yangochiroptera</taxon>
        <taxon>Vespertilionidae</taxon>
        <taxon>Myotis</taxon>
    </lineage>
</organism>
<feature type="transmembrane region" description="Helical" evidence="11">
    <location>
        <begin position="1920"/>
        <end position="1938"/>
    </location>
</feature>
<feature type="transmembrane region" description="Helical" evidence="11">
    <location>
        <begin position="449"/>
        <end position="467"/>
    </location>
</feature>
<feature type="transmembrane region" description="Helical" evidence="11">
    <location>
        <begin position="1883"/>
        <end position="1908"/>
    </location>
</feature>
<evidence type="ECO:0000256" key="1">
    <source>
        <dbReference type="ARBA" id="ARBA00004651"/>
    </source>
</evidence>
<evidence type="ECO:0000259" key="12">
    <source>
        <dbReference type="Pfam" id="PF12166"/>
    </source>
</evidence>
<dbReference type="Pfam" id="PF15917">
    <property type="entry name" value="Piezo_TM25-28"/>
    <property type="match status" value="1"/>
</dbReference>
<feature type="transmembrane region" description="Helical" evidence="11">
    <location>
        <begin position="1196"/>
        <end position="1219"/>
    </location>
</feature>
<evidence type="ECO:0000313" key="17">
    <source>
        <dbReference type="EMBL" id="EPQ08195.1"/>
    </source>
</evidence>
<evidence type="ECO:0000256" key="7">
    <source>
        <dbReference type="ARBA" id="ARBA00023065"/>
    </source>
</evidence>
<evidence type="ECO:0000256" key="11">
    <source>
        <dbReference type="SAM" id="Phobius"/>
    </source>
</evidence>
<evidence type="ECO:0000256" key="4">
    <source>
        <dbReference type="ARBA" id="ARBA00022475"/>
    </source>
</evidence>
<feature type="transmembrane region" description="Helical" evidence="11">
    <location>
        <begin position="214"/>
        <end position="237"/>
    </location>
</feature>
<dbReference type="PANTHER" id="PTHR47049">
    <property type="entry name" value="PIEZO-TYPE MECHANOSENSITIVE ION CHANNEL HOMOLOG"/>
    <property type="match status" value="1"/>
</dbReference>
<feature type="compositionally biased region" description="Acidic residues" evidence="10">
    <location>
        <begin position="593"/>
        <end position="602"/>
    </location>
</feature>
<evidence type="ECO:0000256" key="8">
    <source>
        <dbReference type="ARBA" id="ARBA00023136"/>
    </source>
</evidence>
<feature type="transmembrane region" description="Helical" evidence="11">
    <location>
        <begin position="2318"/>
        <end position="2337"/>
    </location>
</feature>
<dbReference type="Proteomes" id="UP000052978">
    <property type="component" value="Unassembled WGS sequence"/>
</dbReference>
<feature type="transmembrane region" description="Helical" evidence="11">
    <location>
        <begin position="2246"/>
        <end position="2264"/>
    </location>
</feature>
<evidence type="ECO:0000256" key="5">
    <source>
        <dbReference type="ARBA" id="ARBA00022692"/>
    </source>
</evidence>
<keyword evidence="3" id="KW-0813">Transport</keyword>
<evidence type="ECO:0000256" key="2">
    <source>
        <dbReference type="ARBA" id="ARBA00007821"/>
    </source>
</evidence>
<evidence type="ECO:0000256" key="9">
    <source>
        <dbReference type="ARBA" id="ARBA00023303"/>
    </source>
</evidence>
<feature type="compositionally biased region" description="Acidic residues" evidence="10">
    <location>
        <begin position="557"/>
        <end position="585"/>
    </location>
</feature>
<keyword evidence="5 11" id="KW-0812">Transmembrane</keyword>
<feature type="transmembrane region" description="Helical" evidence="11">
    <location>
        <begin position="1174"/>
        <end position="1190"/>
    </location>
</feature>
<name>S7MXD8_MYOBR</name>
<feature type="compositionally biased region" description="Basic and acidic residues" evidence="10">
    <location>
        <begin position="1653"/>
        <end position="1664"/>
    </location>
</feature>
<dbReference type="PANTHER" id="PTHR47049:SF6">
    <property type="entry name" value="PIEZO-TYPE MECHANOSENSITIVE ION CHANNEL COMPONENT"/>
    <property type="match status" value="1"/>
</dbReference>
<feature type="transmembrane region" description="Helical" evidence="11">
    <location>
        <begin position="936"/>
        <end position="957"/>
    </location>
</feature>
<feature type="compositionally biased region" description="Low complexity" evidence="10">
    <location>
        <begin position="2056"/>
        <end position="2084"/>
    </location>
</feature>
<feature type="transmembrane region" description="Helical" evidence="11">
    <location>
        <begin position="162"/>
        <end position="180"/>
    </location>
</feature>
<feature type="transmembrane region" description="Helical" evidence="11">
    <location>
        <begin position="2216"/>
        <end position="2234"/>
    </location>
</feature>
<dbReference type="Pfam" id="PF24874">
    <property type="entry name" value="Piezo_THU9_anchor"/>
    <property type="match status" value="1"/>
</dbReference>
<feature type="region of interest" description="Disordered" evidence="10">
    <location>
        <begin position="1371"/>
        <end position="1412"/>
    </location>
</feature>
<dbReference type="GO" id="GO:0005886">
    <property type="term" value="C:plasma membrane"/>
    <property type="evidence" value="ECO:0007669"/>
    <property type="project" value="UniProtKB-SubCell"/>
</dbReference>
<feature type="transmembrane region" description="Helical" evidence="11">
    <location>
        <begin position="2358"/>
        <end position="2382"/>
    </location>
</feature>
<sequence>MRDTGRLSAHQSLYTDLIFDLSPPPMDTSVRGRISPLMTWSHHSSTWEKTFRQIGFESLKGADAGNGIRVFVPDIGMFIASLAIWLICRNIVQKPVTEEAAQYNLEFENEELAGGEKLDPEEALIYEEGLDEGDGVEGEMEESTKLKIFRRFAFVASKLKEFIGNMITTAGKVVVTILLGSSGMMLPSLTSSVYFFVFLGLCTWWSWCRTFDPLLFSCLCVLLAIFTAGHLIGLYLYQFQFFQEAVPPNDYYARLFGIKSVIQTDCSSTWKIVANPNLSWYHHANPILLLVMYYTLATLIRLWLQEPLVQDERTKEERALACSPIQMTAERRRSLWYATHYPTDERKGLLVTVNGNPVDYHTIHPSLPIENGPAKAELYSTPQYRWEPSDDSAEKKEEEEDEKEEFEEDRSHEEKTSVKVHAMVSVFQFIMKQSYICALIAMMAWSITYHSWLTFVLLIWSCTLWMIRNRRKYAMISSPFMVVYANLLLVLQYIWSFELPEIKKVPGFLEKKEPGELASKILFTITFWLLLRQHLTEQKALQEKEALLSEVKIETQEIEEKDDEQDTQVEGEAEEKGEEEEEMEEKQESKKEEEEEVEEDDDQDIMKVLGNLVEAMFIKYWIYVCGGMFFFVSFEGKIVMYKIIYMVLLEDLGLKQFGMAELFTRIFIPTSFLLVCILHLHYFHDRFLELTDLNCIPSKEDSPIYRLAHPEGSLPDLAMLNLTLTASPEKLEGKQEAEFGEEKPEGCSEKVEKGELGKDSEEEEEEEEEDEEEEETSDLRNKWHLVIDRLTVLFLKFLEYFHKLQVFMWWILELHIIKIVSSYIIWVSVKEASEHLLHCQVSVFNYVFLISWAFALPYTKLRRLASSVCTVWTCVIIVCKMLYQLQTIKPETFSVNCSLPNENETDIPLNQLNKSLLYNAPVDPTEWVGLRKSSPLLVYLRNNLLMLAILAFEVTVYRHQEYYRGRNNLTAPVSKTIFHDITRHHLDDGIINCAKYFINYFFYKFGLETCFLLSVNVIGQRMDFYAMIHACWLIAVLYRRRRKAIAEIWPKYCCFLACIITFQYFICIGIPPAPCRDYPWRFKGANFNDNIIKWLYFPDFIVRPNPVFLVYDFMLLLCASLQWQIFEDENKAAVRIMAGDNVEICMSLDAASFSQYNPVPDFIHCRSYLDMSKVIIFSYLFWFVLTIIFITGTTRISIFCMGYLVACFYFLLFGGDLLLKPIKSILRYWDWLIAYNVFVITMKNILSIGACGYIEKLVKNSCWLIQAFSLACTVKGYKMPDADSSCKLPSGEAGIIWDSICFAFLLLQRRVFMSYYFLHVVADIKASQILASRGAELFQATIVKAVKARIEEEKKSMDQLKRQMDRIKARQQKYKKGKERMLSLTQESGEGQDIQKLSEEDDEREADKQKAKGKKKQWWRPWVDHASMVRSGDYYLFETDSEEEEEEELKKEDEEPPRKSAFQRAIGKFASAILALPKSVIKLPKTILQYLIRAAKFVYQAWITDPKTALRQRRKEKKMSAREEQKRQRKGSGEGPMEWEDQEDEPVKKKSDGPDNIIKRIFNILKFTWVLFLATVDSFTTWLNSISREHIDISTVLRIERCMLTREIKKGNVPTRESIHMYYQNHIMNLSRESGLDTIDDRPGVASGAQTAHRMDSLDSHDSISSEPTQCTMLYSRQGTTETIEEVEAEQDEVEASQDVEAQQDEDMGVQDSDDEEGSESEVDMGPDGLEGSEEEADEEADEEAEEEEAEEAQDSEESEEAGLTPDTELPQSFAEDGDMEVPPSYSKAVSFERLSFGSQDDSAGPSHMAVSPDDSRSLDRLGPSILPSLTHELTASELLLNKMFHDDELEESEKFYVDQPRFLLLFYAMYNTLVARSEMVCYFVIILNHMVSASVITLVLPILIFLWAMLSVPRPSRRFWMMAIVYTEVTIVIKYFFQFGFFPWNQLVELNKDKPLYPTNIIGVEKKDGYVLYDLIQLLTLFFHRSILKCHGLWDEDDITDSGTDKEESDDELSLSHGRRDSSDSLKSINLAASTESVHVSFPEQLTAVRRKRSNSSSQISHRSSFSSNRSQRGSTSTRNSSQKGSSVLSIKQRSKRELYLEKLQEHLIRAKALTIKKTLQIYVPIRQFFYNLIHPDYSAVTDVYVLMFLADTVDFIIIVFGFWAFGKHSAAADITSSLSEDQVPGPFLVMVLIQFGTMVVDRALYLRKTVLGKVIFQVILVFGIHFWMFFILPVVTERKFSQNLVAQLWYFVKCVYFGLSAYQIRCGYPTRVLGNFLTKSYNYVNLFLFQGFRLVPFLTELRAVMDWVWTDTTLSLSSWICVEDIYAHIFILKCWRESEKRYPQPRGQKKKKVVKYGMGGMIIVLLICIVWFPLLFMSLIKSVAGVINQPLDVSVTITLGGYQPIFTMSAQQSQLKVMDNTKFKAFIKAFSSDTGAMQFLENYEKEDITVAELEGNSNSLWTISPPSKQKMIHELLDPNSSFSVVFSWSIQRNMSLGAKAEVATDKLTFPLKNITRENIAKMIAGNDTQSSTTPVTIERIYPYYVKAPSDSNSKPIKQLLSENNFMNITIILSRDNTVKSNSEWWVLNLTGTRLYNQHAQALELVVFNDKVSPPSLGFLAGYGIMGLYASVVLVIGKFVREFFSGISHSIMFEELPNVDRILKLCTDIFLVRETGELELEEDLYAKLIFLYRSPETMIKWTREKTN</sequence>
<dbReference type="Pfam" id="PF24871">
    <property type="entry name" value="Piezo_TM1-24"/>
    <property type="match status" value="2"/>
</dbReference>
<keyword evidence="8 11" id="KW-0472">Membrane</keyword>
<feature type="region of interest" description="Disordered" evidence="10">
    <location>
        <begin position="734"/>
        <end position="776"/>
    </location>
</feature>
<reference evidence="17 18" key="1">
    <citation type="journal article" date="2013" name="Nat. Commun.">
        <title>Genome analysis reveals insights into physiology and longevity of the Brandt's bat Myotis brandtii.</title>
        <authorList>
            <person name="Seim I."/>
            <person name="Fang X."/>
            <person name="Xiong Z."/>
            <person name="Lobanov A.V."/>
            <person name="Huang Z."/>
            <person name="Ma S."/>
            <person name="Feng Y."/>
            <person name="Turanov A.A."/>
            <person name="Zhu Y."/>
            <person name="Lenz T.L."/>
            <person name="Gerashchenko M.V."/>
            <person name="Fan D."/>
            <person name="Hee Yim S."/>
            <person name="Yao X."/>
            <person name="Jordan D."/>
            <person name="Xiong Y."/>
            <person name="Ma Y."/>
            <person name="Lyapunov A.N."/>
            <person name="Chen G."/>
            <person name="Kulakova O.I."/>
            <person name="Sun Y."/>
            <person name="Lee S.G."/>
            <person name="Bronson R.T."/>
            <person name="Moskalev A.A."/>
            <person name="Sunyaev S.R."/>
            <person name="Zhang G."/>
            <person name="Krogh A."/>
            <person name="Wang J."/>
            <person name="Gladyshev V.N."/>
        </authorList>
    </citation>
    <scope>NUCLEOTIDE SEQUENCE [LARGE SCALE GENOMIC DNA]</scope>
</reference>
<feature type="domain" description="Piezo TM25-28" evidence="13">
    <location>
        <begin position="1150"/>
        <end position="1515"/>
    </location>
</feature>
<proteinExistence type="inferred from homology"/>
<feature type="region of interest" description="Disordered" evidence="10">
    <location>
        <begin position="1513"/>
        <end position="1552"/>
    </location>
</feature>
<dbReference type="InterPro" id="IPR031334">
    <property type="entry name" value="Piezo_cap_dom"/>
</dbReference>
<feature type="domain" description="Piezo THU9 and anchor" evidence="16">
    <location>
        <begin position="2143"/>
        <end position="2380"/>
    </location>
</feature>
<evidence type="ECO:0000256" key="6">
    <source>
        <dbReference type="ARBA" id="ARBA00022989"/>
    </source>
</evidence>
<feature type="domain" description="Piezo non-specific cation channel cap" evidence="12">
    <location>
        <begin position="2418"/>
        <end position="2705"/>
    </location>
</feature>
<feature type="region of interest" description="Disordered" evidence="10">
    <location>
        <begin position="385"/>
        <end position="412"/>
    </location>
</feature>
<feature type="compositionally biased region" description="Acidic residues" evidence="10">
    <location>
        <begin position="1687"/>
        <end position="1761"/>
    </location>
</feature>
<feature type="transmembrane region" description="Helical" evidence="11">
    <location>
        <begin position="1024"/>
        <end position="1040"/>
    </location>
</feature>
<feature type="region of interest" description="Disordered" evidence="10">
    <location>
        <begin position="1644"/>
        <end position="1668"/>
    </location>
</feature>
<feature type="region of interest" description="Disordered" evidence="10">
    <location>
        <begin position="557"/>
        <end position="602"/>
    </location>
</feature>
<feature type="domain" description="Piezo transmembrane helical unit" evidence="14">
    <location>
        <begin position="1876"/>
        <end position="1996"/>
    </location>
</feature>
<feature type="transmembrane region" description="Helical" evidence="11">
    <location>
        <begin position="1000"/>
        <end position="1018"/>
    </location>
</feature>
<feature type="transmembrane region" description="Helical" evidence="11">
    <location>
        <begin position="620"/>
        <end position="643"/>
    </location>
</feature>
<comment type="similarity">
    <text evidence="2">Belongs to the PIEZO (TC 1.A.75) family.</text>
</comment>
<comment type="subcellular location">
    <subcellularLocation>
        <location evidence="1">Cell membrane</location>
        <topology evidence="1">Multi-pass membrane protein</topology>
    </subcellularLocation>
</comment>
<keyword evidence="9" id="KW-0407">Ion channel</keyword>
<dbReference type="Pfam" id="PF23188">
    <property type="entry name" value="THU_Piezo1"/>
    <property type="match status" value="1"/>
</dbReference>
<dbReference type="InterPro" id="IPR031805">
    <property type="entry name" value="Piezo_TM25-28"/>
</dbReference>
<feature type="compositionally biased region" description="Acidic residues" evidence="10">
    <location>
        <begin position="760"/>
        <end position="776"/>
    </location>
</feature>
<keyword evidence="6 11" id="KW-1133">Transmembrane helix</keyword>
<evidence type="ECO:0000259" key="13">
    <source>
        <dbReference type="Pfam" id="PF15917"/>
    </source>
</evidence>
<feature type="region of interest" description="Disordered" evidence="10">
    <location>
        <begin position="2049"/>
        <end position="2091"/>
    </location>
</feature>
<accession>S7MXD8</accession>
<feature type="transmembrane region" description="Helical" evidence="11">
    <location>
        <begin position="2187"/>
        <end position="2207"/>
    </location>
</feature>
<protein>
    <submittedName>
        <fullName evidence="17">Protein PIEZO2</fullName>
    </submittedName>
</protein>
<feature type="compositionally biased region" description="Basic and acidic residues" evidence="10">
    <location>
        <begin position="734"/>
        <end position="759"/>
    </location>
</feature>
<feature type="transmembrane region" description="Helical" evidence="11">
    <location>
        <begin position="2285"/>
        <end position="2306"/>
    </location>
</feature>
<feature type="region of interest" description="Disordered" evidence="10">
    <location>
        <begin position="1797"/>
        <end position="1817"/>
    </location>
</feature>
<evidence type="ECO:0000259" key="15">
    <source>
        <dbReference type="Pfam" id="PF24871"/>
    </source>
</evidence>
<feature type="transmembrane region" description="Helical" evidence="11">
    <location>
        <begin position="2145"/>
        <end position="2167"/>
    </location>
</feature>
<evidence type="ECO:0000256" key="3">
    <source>
        <dbReference type="ARBA" id="ARBA00022448"/>
    </source>
</evidence>
<feature type="transmembrane region" description="Helical" evidence="11">
    <location>
        <begin position="2618"/>
        <end position="2641"/>
    </location>
</feature>
<keyword evidence="7" id="KW-0406">Ion transport</keyword>
<feature type="region of interest" description="Disordered" evidence="10">
    <location>
        <begin position="1687"/>
        <end position="1785"/>
    </location>
</feature>
<feature type="domain" description="Piezo TM1-24" evidence="15">
    <location>
        <begin position="41"/>
        <end position="648"/>
    </location>
</feature>
<feature type="compositionally biased region" description="Acidic residues" evidence="10">
    <location>
        <begin position="397"/>
        <end position="408"/>
    </location>
</feature>
<feature type="region of interest" description="Disordered" evidence="10">
    <location>
        <begin position="2002"/>
        <end position="2024"/>
    </location>
</feature>
<feature type="transmembrane region" description="Helical" evidence="11">
    <location>
        <begin position="663"/>
        <end position="683"/>
    </location>
</feature>
<feature type="transmembrane region" description="Helical" evidence="11">
    <location>
        <begin position="806"/>
        <end position="829"/>
    </location>
</feature>
<evidence type="ECO:0000313" key="18">
    <source>
        <dbReference type="Proteomes" id="UP000052978"/>
    </source>
</evidence>
<dbReference type="InterPro" id="IPR027272">
    <property type="entry name" value="Piezo"/>
</dbReference>
<feature type="transmembrane region" description="Helical" evidence="11">
    <location>
        <begin position="479"/>
        <end position="497"/>
    </location>
</feature>